<dbReference type="SUPFAM" id="SSF55874">
    <property type="entry name" value="ATPase domain of HSP90 chaperone/DNA topoisomerase II/histidine kinase"/>
    <property type="match status" value="1"/>
</dbReference>
<sequence>MRRLPDQPGCGRMSVADISRVHGNGNKVVQLRDLHGNIIFTSPPTPPPLSGWSEAAHNAPPWNHVRADATDLRNKVAVAAGVLSDHRDAAAAALPGDPWYEPDFPLRVLDNTAWLLGDAGEVELHPVEAALFTLVPLIHHVHHLRVAAALVGVEPWNPRSTAGVRASFQESADHHPALVDRARRSPAEGAAIGWWLFHRWIVRRNLTGGAASPADSVTVPTVADLCDPLGLPSVADPRRIARVLPGLRRGPGVCGDEFLSGLRVQDQVRGMSGQRVREHLLTLVLALAHGMSVEAFTLPDVVAEHLAIPDPVDLDALRATLHEASWGGAPAVPVLRAACPHAAVIEAVRDHVARTDELLHAVHRTVGERVPYRFPVLPARLSAHEVLPADEGLAGWAGFRLDSNRVRDLLVGDTLYKDSELAIRELYQNALDACRYRRARTEYLERTRQNTHAYEGLIEFEESEDEDGRAYVECRDNGIGMGDVELRGVFCKAGSRFAEQPEFLAELAEWSHLDPPVELHPNSRFGVGVLSYFMLAERIVVTTCRVGRDGGGGAVLWATIFGPGHLFRIQHLPAGSRAPGTTVRLYLKQGIRSRSVVHILRQLLGMAEFRTTAVDHNESEVWEPKSLVPVDASVIRRNERRRFDARMVQVANTPPGIDFAWCETAGGVLVDGVVVRTPSSWRHQDLALNLPFVVNLSGRHAPERLSLDRTQIMDDEKYGFEVLAEFTGDTIDLLLDCGLFAYEWLLAVFSASPFLAHSIVDAAMRRRVELPSRFGVVDLVEVGFHPCDAEWGVGFASSFPEVWEHRIRDNDLINATYLWRVFAHEEESAFVEFLEYRGYSRNPATLTAMPMHVPVLEFWSGNGFREKVSISRLVDSIRSTLCPTVSDLIALMALFGFECIRIPEIDDQPLTVGNFVLLHSSGGRPLCAGDQIRAGDIRSAGRRTHMSTDEIVSSWRAAGVEISDETVVSASYVGQTLSAGDRRKFGLVRGKRLGRVRRVVAELRRGTSAKKLCEMLLGLDFQPIEEMFPDDLNPLAALLFAMEDESIGLWRRRPLLAVDVLDAALRLNFDCEEIALALRFLGFETPEVPRETDVRDRRILQWATLWSAEVGLGLDMPKPRNIAEVRRWIERIGELGIRSRVHLPETADRMDEKLFLAVDGYFRLSWISDVLPLLLVAPQAGVLDLTVEDVVARIEGYGLAVSDRILPQGMTFGDATELSRLVYRETSIGFAEPRIDLRSLDEMVHSVGRPLPVVLSWLRATGVHVPDVEKMIDDALKHVPFLG</sequence>
<gene>
    <name evidence="2" type="ORF">UO65_5328</name>
</gene>
<protein>
    <submittedName>
        <fullName evidence="2">Chaperone protein</fullName>
    </submittedName>
</protein>
<name>W7IRN8_9PSEU</name>
<organism evidence="2 3">
    <name type="scientific">Actinokineospora spheciospongiae</name>
    <dbReference type="NCBI Taxonomy" id="909613"/>
    <lineage>
        <taxon>Bacteria</taxon>
        <taxon>Bacillati</taxon>
        <taxon>Actinomycetota</taxon>
        <taxon>Actinomycetes</taxon>
        <taxon>Pseudonocardiales</taxon>
        <taxon>Pseudonocardiaceae</taxon>
        <taxon>Actinokineospora</taxon>
    </lineage>
</organism>
<accession>W7IRN8</accession>
<dbReference type="InterPro" id="IPR020575">
    <property type="entry name" value="Hsp90_N"/>
</dbReference>
<dbReference type="Gene3D" id="3.30.565.10">
    <property type="entry name" value="Histidine kinase-like ATPase, C-terminal domain"/>
    <property type="match status" value="1"/>
</dbReference>
<comment type="caution">
    <text evidence="2">The sequence shown here is derived from an EMBL/GenBank/DDBJ whole genome shotgun (WGS) entry which is preliminary data.</text>
</comment>
<proteinExistence type="predicted"/>
<dbReference type="PATRIC" id="fig|909613.9.peg.5322"/>
<dbReference type="Pfam" id="PF24401">
    <property type="entry name" value="iHD-CE"/>
    <property type="match status" value="1"/>
</dbReference>
<dbReference type="EMBL" id="AYXG01000206">
    <property type="protein sequence ID" value="EWC59382.1"/>
    <property type="molecule type" value="Genomic_DNA"/>
</dbReference>
<dbReference type="Proteomes" id="UP000019277">
    <property type="component" value="Unassembled WGS sequence"/>
</dbReference>
<dbReference type="InterPro" id="IPR036890">
    <property type="entry name" value="HATPase_C_sf"/>
</dbReference>
<evidence type="ECO:0000313" key="2">
    <source>
        <dbReference type="EMBL" id="EWC59382.1"/>
    </source>
</evidence>
<dbReference type="InterPro" id="IPR056506">
    <property type="entry name" value="iHD-CE"/>
</dbReference>
<reference evidence="2 3" key="1">
    <citation type="journal article" date="2014" name="Genome Announc.">
        <title>Draft Genome Sequence of the Antitrypanosomally Active Sponge-Associated Bacterium Actinokineospora sp. Strain EG49.</title>
        <authorList>
            <person name="Harjes J."/>
            <person name="Ryu T."/>
            <person name="Abdelmohsen U.R."/>
            <person name="Moitinho-Silva L."/>
            <person name="Horn H."/>
            <person name="Ravasi T."/>
            <person name="Hentschel U."/>
        </authorList>
    </citation>
    <scope>NUCLEOTIDE SEQUENCE [LARGE SCALE GENOMIC DNA]</scope>
    <source>
        <strain evidence="2 3">EG49</strain>
    </source>
</reference>
<dbReference type="eggNOG" id="COG0326">
    <property type="taxonomic scope" value="Bacteria"/>
</dbReference>
<feature type="domain" description="iHD-CE" evidence="1">
    <location>
        <begin position="52"/>
        <end position="389"/>
    </location>
</feature>
<keyword evidence="3" id="KW-1185">Reference proteome</keyword>
<evidence type="ECO:0000259" key="1">
    <source>
        <dbReference type="Pfam" id="PF24401"/>
    </source>
</evidence>
<dbReference type="PRINTS" id="PR00775">
    <property type="entry name" value="HEATSHOCK90"/>
</dbReference>
<dbReference type="STRING" id="909613.UO65_5328"/>
<evidence type="ECO:0000313" key="3">
    <source>
        <dbReference type="Proteomes" id="UP000019277"/>
    </source>
</evidence>